<evidence type="ECO:0000313" key="8">
    <source>
        <dbReference type="EMBL" id="CAK9258643.1"/>
    </source>
</evidence>
<evidence type="ECO:0000256" key="3">
    <source>
        <dbReference type="ARBA" id="ARBA00022516"/>
    </source>
</evidence>
<dbReference type="Proteomes" id="UP001497444">
    <property type="component" value="Chromosome 11"/>
</dbReference>
<keyword evidence="4" id="KW-0276">Fatty acid metabolism</keyword>
<comment type="similarity">
    <text evidence="2">Belongs to the thiolase-like superfamily. FabH family.</text>
</comment>
<evidence type="ECO:0000256" key="1">
    <source>
        <dbReference type="ARBA" id="ARBA00005189"/>
    </source>
</evidence>
<comment type="pathway">
    <text evidence="1">Lipid metabolism.</text>
</comment>
<name>A0ABP0VY34_9BRYO</name>
<evidence type="ECO:0000256" key="4">
    <source>
        <dbReference type="ARBA" id="ARBA00022832"/>
    </source>
</evidence>
<feature type="domain" description="Beta-ketoacyl-[acyl-carrier-protein] synthase III N-terminal" evidence="7">
    <location>
        <begin position="106"/>
        <end position="133"/>
    </location>
</feature>
<dbReference type="PANTHER" id="PTHR43091">
    <property type="entry name" value="3-OXOACYL-[ACYL-CARRIER-PROTEIN] SYNTHASE"/>
    <property type="match status" value="1"/>
</dbReference>
<keyword evidence="5" id="KW-0443">Lipid metabolism</keyword>
<proteinExistence type="inferred from homology"/>
<dbReference type="Gene3D" id="3.40.47.10">
    <property type="match status" value="2"/>
</dbReference>
<dbReference type="Pfam" id="PF08545">
    <property type="entry name" value="ACP_syn_III"/>
    <property type="match status" value="1"/>
</dbReference>
<evidence type="ECO:0000256" key="2">
    <source>
        <dbReference type="ARBA" id="ARBA00008642"/>
    </source>
</evidence>
<reference evidence="8" key="1">
    <citation type="submission" date="2024-02" db="EMBL/GenBank/DDBJ databases">
        <authorList>
            <consortium name="ELIXIR-Norway"/>
            <consortium name="Elixir Norway"/>
        </authorList>
    </citation>
    <scope>NUCLEOTIDE SEQUENCE</scope>
</reference>
<protein>
    <recommendedName>
        <fullName evidence="7">Beta-ketoacyl-[acyl-carrier-protein] synthase III N-terminal domain-containing protein</fullName>
    </recommendedName>
</protein>
<keyword evidence="6" id="KW-0275">Fatty acid biosynthesis</keyword>
<gene>
    <name evidence="8" type="ORF">CSSPJE1EN1_LOCUS4121</name>
</gene>
<keyword evidence="9" id="KW-1185">Reference proteome</keyword>
<evidence type="ECO:0000256" key="6">
    <source>
        <dbReference type="ARBA" id="ARBA00023160"/>
    </source>
</evidence>
<sequence length="139" mass="15021">MANVDPQDIDLLLFCTSTPDDLFGSAPQVQKELGCSNALAFDLTTACSGFVLGLVTASCFIKTPIFKSCDSHCQHLENCTLKLFVKTGLSLYMDHDDRSIMGVDAGGGYENVLVVGADALSRYVDWMDRGTCIKITQSP</sequence>
<evidence type="ECO:0000313" key="9">
    <source>
        <dbReference type="Proteomes" id="UP001497444"/>
    </source>
</evidence>
<dbReference type="EMBL" id="OZ020106">
    <property type="protein sequence ID" value="CAK9258643.1"/>
    <property type="molecule type" value="Genomic_DNA"/>
</dbReference>
<dbReference type="SUPFAM" id="SSF53901">
    <property type="entry name" value="Thiolase-like"/>
    <property type="match status" value="1"/>
</dbReference>
<dbReference type="InterPro" id="IPR016039">
    <property type="entry name" value="Thiolase-like"/>
</dbReference>
<organism evidence="8 9">
    <name type="scientific">Sphagnum jensenii</name>
    <dbReference type="NCBI Taxonomy" id="128206"/>
    <lineage>
        <taxon>Eukaryota</taxon>
        <taxon>Viridiplantae</taxon>
        <taxon>Streptophyta</taxon>
        <taxon>Embryophyta</taxon>
        <taxon>Bryophyta</taxon>
        <taxon>Sphagnophytina</taxon>
        <taxon>Sphagnopsida</taxon>
        <taxon>Sphagnales</taxon>
        <taxon>Sphagnaceae</taxon>
        <taxon>Sphagnum</taxon>
    </lineage>
</organism>
<keyword evidence="3" id="KW-0444">Lipid biosynthesis</keyword>
<evidence type="ECO:0000256" key="5">
    <source>
        <dbReference type="ARBA" id="ARBA00023098"/>
    </source>
</evidence>
<evidence type="ECO:0000259" key="7">
    <source>
        <dbReference type="Pfam" id="PF08545"/>
    </source>
</evidence>
<dbReference type="PANTHER" id="PTHR43091:SF1">
    <property type="entry name" value="BETA-KETOACYL-[ACYL-CARRIER-PROTEIN] SYNTHASE III, CHLOROPLASTIC"/>
    <property type="match status" value="1"/>
</dbReference>
<dbReference type="InterPro" id="IPR013751">
    <property type="entry name" value="ACP_syn_III_N"/>
</dbReference>
<accession>A0ABP0VY34</accession>